<evidence type="ECO:0000313" key="1">
    <source>
        <dbReference type="EMBL" id="KAK5842509.1"/>
    </source>
</evidence>
<sequence length="197" mass="22233">MIHENILIAHELMHYPQSVKNGQSEGFVIKLDMSKAYDCIEWNPLKDVMKRLGFLKPWVEKIMSCVCLVRYVNFKKDCPRCGAKEETFIHALKDCPMACTILTLEGFDNRLLVACKKWEKPPYGYAKIKFDASVSYGKVSFFVIVRDSDGFMLGGSGGFKDKIMTIECAKLVAFEESLKVASAINISKACLNLIVQV</sequence>
<accession>A0ABR0QU29</accession>
<reference evidence="1 2" key="1">
    <citation type="submission" date="2023-03" db="EMBL/GenBank/DDBJ databases">
        <title>WGS of Gossypium arboreum.</title>
        <authorList>
            <person name="Yu D."/>
        </authorList>
    </citation>
    <scope>NUCLEOTIDE SEQUENCE [LARGE SCALE GENOMIC DNA]</scope>
    <source>
        <tissue evidence="1">Leaf</tissue>
    </source>
</reference>
<organism evidence="1 2">
    <name type="scientific">Gossypium arboreum</name>
    <name type="common">Tree cotton</name>
    <name type="synonym">Gossypium nanking</name>
    <dbReference type="NCBI Taxonomy" id="29729"/>
    <lineage>
        <taxon>Eukaryota</taxon>
        <taxon>Viridiplantae</taxon>
        <taxon>Streptophyta</taxon>
        <taxon>Embryophyta</taxon>
        <taxon>Tracheophyta</taxon>
        <taxon>Spermatophyta</taxon>
        <taxon>Magnoliopsida</taxon>
        <taxon>eudicotyledons</taxon>
        <taxon>Gunneridae</taxon>
        <taxon>Pentapetalae</taxon>
        <taxon>rosids</taxon>
        <taxon>malvids</taxon>
        <taxon>Malvales</taxon>
        <taxon>Malvaceae</taxon>
        <taxon>Malvoideae</taxon>
        <taxon>Gossypium</taxon>
    </lineage>
</organism>
<dbReference type="EMBL" id="JARKNE010000002">
    <property type="protein sequence ID" value="KAK5842509.1"/>
    <property type="molecule type" value="Genomic_DNA"/>
</dbReference>
<proteinExistence type="predicted"/>
<evidence type="ECO:0000313" key="2">
    <source>
        <dbReference type="Proteomes" id="UP001358586"/>
    </source>
</evidence>
<keyword evidence="2" id="KW-1185">Reference proteome</keyword>
<name>A0ABR0QU29_GOSAR</name>
<evidence type="ECO:0008006" key="3">
    <source>
        <dbReference type="Google" id="ProtNLM"/>
    </source>
</evidence>
<dbReference type="Proteomes" id="UP001358586">
    <property type="component" value="Chromosome 2"/>
</dbReference>
<protein>
    <recommendedName>
        <fullName evidence="3">Reverse transcriptase</fullName>
    </recommendedName>
</protein>
<comment type="caution">
    <text evidence="1">The sequence shown here is derived from an EMBL/GenBank/DDBJ whole genome shotgun (WGS) entry which is preliminary data.</text>
</comment>
<gene>
    <name evidence="1" type="ORF">PVK06_004876</name>
</gene>